<dbReference type="InterPro" id="IPR021402">
    <property type="entry name" value="DUF3042"/>
</dbReference>
<keyword evidence="3" id="KW-1185">Reference proteome</keyword>
<comment type="caution">
    <text evidence="2">The sequence shown here is derived from an EMBL/GenBank/DDBJ whole genome shotgun (WGS) entry which is preliminary data.</text>
</comment>
<organism evidence="2 3">
    <name type="scientific">Lactococcus ileimucosae</name>
    <dbReference type="NCBI Taxonomy" id="2941329"/>
    <lineage>
        <taxon>Bacteria</taxon>
        <taxon>Bacillati</taxon>
        <taxon>Bacillota</taxon>
        <taxon>Bacilli</taxon>
        <taxon>Lactobacillales</taxon>
        <taxon>Streptococcaceae</taxon>
        <taxon>Lactococcus</taxon>
    </lineage>
</organism>
<keyword evidence="1" id="KW-1133">Transmembrane helix</keyword>
<proteinExistence type="predicted"/>
<protein>
    <submittedName>
        <fullName evidence="2">DUF3042 family protein</fullName>
    </submittedName>
</protein>
<evidence type="ECO:0000256" key="1">
    <source>
        <dbReference type="SAM" id="Phobius"/>
    </source>
</evidence>
<sequence length="56" mass="6418">MNKNFVAGFVAGKVFTLAALVAAGAIYKKRRIDPIERKWEFVQENRKKANRKRIAP</sequence>
<feature type="transmembrane region" description="Helical" evidence="1">
    <location>
        <begin position="6"/>
        <end position="27"/>
    </location>
</feature>
<gene>
    <name evidence="2" type="ORF">AALA52_09875</name>
</gene>
<dbReference type="RefSeq" id="WP_369948892.1">
    <property type="nucleotide sequence ID" value="NZ_JBCLSH010000060.1"/>
</dbReference>
<keyword evidence="1" id="KW-0812">Transmembrane</keyword>
<name>A0ABV4D885_9LACT</name>
<dbReference type="EMBL" id="JBCLSH010000060">
    <property type="protein sequence ID" value="MEY8444532.1"/>
    <property type="molecule type" value="Genomic_DNA"/>
</dbReference>
<dbReference type="Pfam" id="PF11240">
    <property type="entry name" value="DUF3042"/>
    <property type="match status" value="1"/>
</dbReference>
<dbReference type="Proteomes" id="UP001565283">
    <property type="component" value="Unassembled WGS sequence"/>
</dbReference>
<evidence type="ECO:0000313" key="3">
    <source>
        <dbReference type="Proteomes" id="UP001565283"/>
    </source>
</evidence>
<accession>A0ABV4D885</accession>
<reference evidence="2 3" key="1">
    <citation type="submission" date="2024-03" db="EMBL/GenBank/DDBJ databases">
        <title>Mouse gut bacterial collection (mGBC) of GemPharmatech.</title>
        <authorList>
            <person name="He Y."/>
            <person name="Dong L."/>
            <person name="Wu D."/>
            <person name="Gao X."/>
            <person name="Lin Z."/>
        </authorList>
    </citation>
    <scope>NUCLEOTIDE SEQUENCE [LARGE SCALE GENOMIC DNA]</scope>
    <source>
        <strain evidence="2 3">61-15</strain>
    </source>
</reference>
<keyword evidence="1" id="KW-0472">Membrane</keyword>
<evidence type="ECO:0000313" key="2">
    <source>
        <dbReference type="EMBL" id="MEY8444532.1"/>
    </source>
</evidence>